<evidence type="ECO:0000313" key="2">
    <source>
        <dbReference type="Proteomes" id="UP000681722"/>
    </source>
</evidence>
<organism evidence="1 2">
    <name type="scientific">Didymodactylos carnosus</name>
    <dbReference type="NCBI Taxonomy" id="1234261"/>
    <lineage>
        <taxon>Eukaryota</taxon>
        <taxon>Metazoa</taxon>
        <taxon>Spiralia</taxon>
        <taxon>Gnathifera</taxon>
        <taxon>Rotifera</taxon>
        <taxon>Eurotatoria</taxon>
        <taxon>Bdelloidea</taxon>
        <taxon>Philodinida</taxon>
        <taxon>Philodinidae</taxon>
        <taxon>Didymodactylos</taxon>
    </lineage>
</organism>
<name>A0A8S2ZIK2_9BILA</name>
<gene>
    <name evidence="1" type="ORF">SRO942_LOCUS49891</name>
</gene>
<feature type="non-terminal residue" evidence="1">
    <location>
        <position position="1"/>
    </location>
</feature>
<accession>A0A8S2ZIK2</accession>
<dbReference type="Proteomes" id="UP000681722">
    <property type="component" value="Unassembled WGS sequence"/>
</dbReference>
<dbReference type="EMBL" id="CAJOBC010137017">
    <property type="protein sequence ID" value="CAF4632427.1"/>
    <property type="molecule type" value="Genomic_DNA"/>
</dbReference>
<proteinExistence type="predicted"/>
<evidence type="ECO:0000313" key="1">
    <source>
        <dbReference type="EMBL" id="CAF4632427.1"/>
    </source>
</evidence>
<comment type="caution">
    <text evidence="1">The sequence shown here is derived from an EMBL/GenBank/DDBJ whole genome shotgun (WGS) entry which is preliminary data.</text>
</comment>
<reference evidence="1" key="1">
    <citation type="submission" date="2021-02" db="EMBL/GenBank/DDBJ databases">
        <authorList>
            <person name="Nowell W R."/>
        </authorList>
    </citation>
    <scope>NUCLEOTIDE SEQUENCE</scope>
</reference>
<protein>
    <submittedName>
        <fullName evidence="1">Uncharacterized protein</fullName>
    </submittedName>
</protein>
<dbReference type="AlphaFoldDB" id="A0A8S2ZIK2"/>
<sequence>ISIMIKLAKYMTVQVHYSDGEYLTTPTKLDPGKLQERTKNDNLKLNSF</sequence>